<evidence type="ECO:0000256" key="8">
    <source>
        <dbReference type="ARBA" id="ARBA00023136"/>
    </source>
</evidence>
<feature type="compositionally biased region" description="Basic and acidic residues" evidence="12">
    <location>
        <begin position="551"/>
        <end position="568"/>
    </location>
</feature>
<dbReference type="SMART" id="SM00304">
    <property type="entry name" value="HAMP"/>
    <property type="match status" value="1"/>
</dbReference>
<dbReference type="Gene3D" id="1.20.120.30">
    <property type="entry name" value="Aspartate receptor, ligand-binding domain"/>
    <property type="match status" value="1"/>
</dbReference>
<dbReference type="CDD" id="cd06225">
    <property type="entry name" value="HAMP"/>
    <property type="match status" value="1"/>
</dbReference>
<proteinExistence type="inferred from homology"/>
<evidence type="ECO:0000259" key="14">
    <source>
        <dbReference type="PROSITE" id="PS50111"/>
    </source>
</evidence>
<comment type="caution">
    <text evidence="16">The sequence shown here is derived from an EMBL/GenBank/DDBJ whole genome shotgun (WGS) entry which is preliminary data.</text>
</comment>
<evidence type="ECO:0000256" key="9">
    <source>
        <dbReference type="ARBA" id="ARBA00023224"/>
    </source>
</evidence>
<dbReference type="Gene3D" id="1.10.287.950">
    <property type="entry name" value="Methyl-accepting chemotaxis protein"/>
    <property type="match status" value="1"/>
</dbReference>
<feature type="domain" description="Methyl-accepting transducer" evidence="14">
    <location>
        <begin position="294"/>
        <end position="523"/>
    </location>
</feature>
<comment type="similarity">
    <text evidence="10">Belongs to the methyl-accepting chemotaxis (MCP) protein family.</text>
</comment>
<dbReference type="SUPFAM" id="SSF58104">
    <property type="entry name" value="Methyl-accepting chemotaxis protein (MCP) signaling domain"/>
    <property type="match status" value="1"/>
</dbReference>
<dbReference type="PROSITE" id="PS50111">
    <property type="entry name" value="CHEMOTAXIS_TRANSDUC_2"/>
    <property type="match status" value="1"/>
</dbReference>
<evidence type="ECO:0000256" key="4">
    <source>
        <dbReference type="ARBA" id="ARBA00022500"/>
    </source>
</evidence>
<keyword evidence="4" id="KW-0145">Chemotaxis</keyword>
<organism evidence="16 17">
    <name type="scientific">Mesopusillimonas faecipullorum</name>
    <dbReference type="NCBI Taxonomy" id="2755040"/>
    <lineage>
        <taxon>Bacteria</taxon>
        <taxon>Pseudomonadati</taxon>
        <taxon>Pseudomonadota</taxon>
        <taxon>Betaproteobacteria</taxon>
        <taxon>Burkholderiales</taxon>
        <taxon>Alcaligenaceae</taxon>
        <taxon>Mesopusillimonas</taxon>
    </lineage>
</organism>
<dbReference type="InterPro" id="IPR004090">
    <property type="entry name" value="Chemotax_Me-accpt_rcpt"/>
</dbReference>
<evidence type="ECO:0000256" key="3">
    <source>
        <dbReference type="ARBA" id="ARBA00022481"/>
    </source>
</evidence>
<evidence type="ECO:0000256" key="1">
    <source>
        <dbReference type="ARBA" id="ARBA00004429"/>
    </source>
</evidence>
<feature type="transmembrane region" description="Helical" evidence="13">
    <location>
        <begin position="16"/>
        <end position="38"/>
    </location>
</feature>
<comment type="subcellular location">
    <subcellularLocation>
        <location evidence="1">Cell inner membrane</location>
        <topology evidence="1">Multi-pass membrane protein</topology>
    </subcellularLocation>
</comment>
<dbReference type="InterPro" id="IPR035440">
    <property type="entry name" value="4HB_MCP_dom_sf"/>
</dbReference>
<dbReference type="RefSeq" id="WP_226953048.1">
    <property type="nucleotide sequence ID" value="NZ_JACDXW010000002.1"/>
</dbReference>
<dbReference type="InterPro" id="IPR004089">
    <property type="entry name" value="MCPsignal_dom"/>
</dbReference>
<dbReference type="EMBL" id="JACDXW010000002">
    <property type="protein sequence ID" value="MCB5362802.1"/>
    <property type="molecule type" value="Genomic_DNA"/>
</dbReference>
<dbReference type="SMART" id="SM00283">
    <property type="entry name" value="MA"/>
    <property type="match status" value="1"/>
</dbReference>
<keyword evidence="2" id="KW-1003">Cell membrane</keyword>
<dbReference type="Proteomes" id="UP000776983">
    <property type="component" value="Unassembled WGS sequence"/>
</dbReference>
<evidence type="ECO:0000256" key="13">
    <source>
        <dbReference type="SAM" id="Phobius"/>
    </source>
</evidence>
<keyword evidence="6 13" id="KW-0812">Transmembrane</keyword>
<dbReference type="InterPro" id="IPR003660">
    <property type="entry name" value="HAMP_dom"/>
</dbReference>
<feature type="region of interest" description="Disordered" evidence="12">
    <location>
        <begin position="548"/>
        <end position="577"/>
    </location>
</feature>
<evidence type="ECO:0000256" key="10">
    <source>
        <dbReference type="ARBA" id="ARBA00029447"/>
    </source>
</evidence>
<dbReference type="InterPro" id="IPR051310">
    <property type="entry name" value="MCP_chemotaxis"/>
</dbReference>
<evidence type="ECO:0000259" key="15">
    <source>
        <dbReference type="PROSITE" id="PS50885"/>
    </source>
</evidence>
<accession>A0ABS8C9V0</accession>
<sequence>MGRAVSLNNLKVRTSLTGVLVIFVLMLLVGAGVGLYSIRGNNQTLNHVTNMQNTRAALYDAIDAFKSVQVYLGLGVETVLQGKLDQMTRAYEQPEGNHIFSRGGSVEEFIKQGKQAFAESQKKYEEFRQLTLHDKHRVFLGVNNAYTSLMNGGVEPLFDFLEQGDIEGYNAYKDSTGEYLQQDLYEAVNQFNKYQQQNLAQISEQEAVHYQRVVLLVLLGLAGALILAILVYVFLDRAVLRPLRQAGTYFDRIANGDLTQRVAGASRNEIGALNNALRRMQEALTRIVTEVRQGVQELQRGAHEIHSGNIELSARTEQQAAALQQTAASMEQLSSTVRQNTDNAEQADKLAVQASQVAQKGGRAVGQVVGIMEEISASSGKIADIVSVIDGIAFQTNILALNAAVEAARAGEQGKGFAVVAAEVRSLAQRSAQAAREIKDLIEGSLNTIRQGASEAGQAGTVMQELVSSVEGVTTLMREISSASREQSDGITQVNVAVAQMDGVVQQNAALVSEATAAAGSLQEQADRLAVAVSVFKLNASEVFEMQSASERLHAESSQEKSPPDDYARLQAPQGAL</sequence>
<evidence type="ECO:0000256" key="2">
    <source>
        <dbReference type="ARBA" id="ARBA00022475"/>
    </source>
</evidence>
<feature type="domain" description="HAMP" evidence="15">
    <location>
        <begin position="237"/>
        <end position="289"/>
    </location>
</feature>
<dbReference type="CDD" id="cd11386">
    <property type="entry name" value="MCP_signal"/>
    <property type="match status" value="1"/>
</dbReference>
<dbReference type="InterPro" id="IPR003122">
    <property type="entry name" value="Tar_rcpt_lig-bd"/>
</dbReference>
<evidence type="ECO:0000256" key="12">
    <source>
        <dbReference type="SAM" id="MobiDB-lite"/>
    </source>
</evidence>
<keyword evidence="3" id="KW-0488">Methylation</keyword>
<dbReference type="SUPFAM" id="SSF47170">
    <property type="entry name" value="Aspartate receptor, ligand-binding domain"/>
    <property type="match status" value="1"/>
</dbReference>
<keyword evidence="17" id="KW-1185">Reference proteome</keyword>
<dbReference type="PANTHER" id="PTHR43531">
    <property type="entry name" value="PROTEIN ICFG"/>
    <property type="match status" value="1"/>
</dbReference>
<keyword evidence="7 13" id="KW-1133">Transmembrane helix</keyword>
<dbReference type="Pfam" id="PF00015">
    <property type="entry name" value="MCPsignal"/>
    <property type="match status" value="1"/>
</dbReference>
<name>A0ABS8C9V0_9BURK</name>
<reference evidence="16 17" key="1">
    <citation type="submission" date="2020-07" db="EMBL/GenBank/DDBJ databases">
        <title>Pusillimonas sp. nov., isolated from poultry manure in Taiwan.</title>
        <authorList>
            <person name="Lin S.-Y."/>
            <person name="Tang Y.-S."/>
            <person name="Young C.-C."/>
        </authorList>
    </citation>
    <scope>NUCLEOTIDE SEQUENCE [LARGE SCALE GENOMIC DNA]</scope>
    <source>
        <strain evidence="16 17">CC-YST705</strain>
    </source>
</reference>
<evidence type="ECO:0000256" key="5">
    <source>
        <dbReference type="ARBA" id="ARBA00022519"/>
    </source>
</evidence>
<evidence type="ECO:0000313" key="17">
    <source>
        <dbReference type="Proteomes" id="UP000776983"/>
    </source>
</evidence>
<evidence type="ECO:0000256" key="11">
    <source>
        <dbReference type="PROSITE-ProRule" id="PRU00284"/>
    </source>
</evidence>
<evidence type="ECO:0000313" key="16">
    <source>
        <dbReference type="EMBL" id="MCB5362802.1"/>
    </source>
</evidence>
<dbReference type="Pfam" id="PF00672">
    <property type="entry name" value="HAMP"/>
    <property type="match status" value="1"/>
</dbReference>
<dbReference type="PANTHER" id="PTHR43531:SF14">
    <property type="entry name" value="METHYL-ACCEPTING CHEMOTAXIS PROTEIN I-RELATED"/>
    <property type="match status" value="1"/>
</dbReference>
<evidence type="ECO:0000256" key="7">
    <source>
        <dbReference type="ARBA" id="ARBA00022989"/>
    </source>
</evidence>
<dbReference type="PROSITE" id="PS50885">
    <property type="entry name" value="HAMP"/>
    <property type="match status" value="1"/>
</dbReference>
<keyword evidence="9 11" id="KW-0807">Transducer</keyword>
<dbReference type="Pfam" id="PF02203">
    <property type="entry name" value="TarH"/>
    <property type="match status" value="1"/>
</dbReference>
<keyword evidence="5" id="KW-0997">Cell inner membrane</keyword>
<feature type="transmembrane region" description="Helical" evidence="13">
    <location>
        <begin position="213"/>
        <end position="235"/>
    </location>
</feature>
<dbReference type="PRINTS" id="PR00260">
    <property type="entry name" value="CHEMTRNSDUCR"/>
</dbReference>
<keyword evidence="8 13" id="KW-0472">Membrane</keyword>
<evidence type="ECO:0000256" key="6">
    <source>
        <dbReference type="ARBA" id="ARBA00022692"/>
    </source>
</evidence>
<protein>
    <submittedName>
        <fullName evidence="16">Tar ligand binding domain-containing protein</fullName>
    </submittedName>
</protein>
<gene>
    <name evidence="16" type="ORF">H0484_03410</name>
</gene>